<keyword evidence="5" id="KW-1185">Reference proteome</keyword>
<protein>
    <submittedName>
        <fullName evidence="4">Membrane protein</fullName>
    </submittedName>
</protein>
<feature type="transmembrane region" description="Helical" evidence="3">
    <location>
        <begin position="40"/>
        <end position="65"/>
    </location>
</feature>
<dbReference type="RefSeq" id="WP_125119086.1">
    <property type="nucleotide sequence ID" value="NZ_AP019309.1"/>
</dbReference>
<dbReference type="OrthoDB" id="411368at2"/>
<dbReference type="InParanoid" id="A0A3G9J4U3"/>
<dbReference type="EMBL" id="AP019309">
    <property type="protein sequence ID" value="BBH26187.1"/>
    <property type="molecule type" value="Genomic_DNA"/>
</dbReference>
<dbReference type="GO" id="GO:0016020">
    <property type="term" value="C:membrane"/>
    <property type="evidence" value="ECO:0007669"/>
    <property type="project" value="InterPro"/>
</dbReference>
<evidence type="ECO:0000256" key="2">
    <source>
        <dbReference type="ARBA" id="ARBA00022989"/>
    </source>
</evidence>
<dbReference type="Pfam" id="PF07155">
    <property type="entry name" value="ECF-ribofla_trS"/>
    <property type="match status" value="1"/>
</dbReference>
<organism evidence="4 5">
    <name type="scientific">Intestinibaculum porci</name>
    <dbReference type="NCBI Taxonomy" id="2487118"/>
    <lineage>
        <taxon>Bacteria</taxon>
        <taxon>Bacillati</taxon>
        <taxon>Bacillota</taxon>
        <taxon>Erysipelotrichia</taxon>
        <taxon>Erysipelotrichales</taxon>
        <taxon>Erysipelotrichaceae</taxon>
        <taxon>Intestinibaculum</taxon>
    </lineage>
</organism>
<evidence type="ECO:0000256" key="1">
    <source>
        <dbReference type="ARBA" id="ARBA00022692"/>
    </source>
</evidence>
<feature type="transmembrane region" description="Helical" evidence="3">
    <location>
        <begin position="71"/>
        <end position="93"/>
    </location>
</feature>
<feature type="transmembrane region" description="Helical" evidence="3">
    <location>
        <begin position="105"/>
        <end position="127"/>
    </location>
</feature>
<sequence>MKNHLTYKLTINALGIAMVAIATMFLQFPIPLGYAHLGNCFILLFAIFFDPSTGLITAGIGSALADLLTGYTLWVIPTLIIKSLMGYLIGKIASQDTNKSLKSKYVFLASIVGIIEMIAGYTIAGAILEQSIPAGVAQIPGLSIEGLVGIVLFYGLYGILLNAKIKRLIHN</sequence>
<proteinExistence type="predicted"/>
<feature type="transmembrane region" description="Helical" evidence="3">
    <location>
        <begin position="139"/>
        <end position="161"/>
    </location>
</feature>
<feature type="transmembrane region" description="Helical" evidence="3">
    <location>
        <begin position="6"/>
        <end position="28"/>
    </location>
</feature>
<evidence type="ECO:0000313" key="5">
    <source>
        <dbReference type="Proteomes" id="UP000268059"/>
    </source>
</evidence>
<reference evidence="4 5" key="1">
    <citation type="submission" date="2018-11" db="EMBL/GenBank/DDBJ databases">
        <title>Novel Erysipelotrichaceae bacterium isolated from small intestine of a swine.</title>
        <authorList>
            <person name="Kim J.S."/>
            <person name="Choe H."/>
            <person name="Lee Y.R."/>
            <person name="Kim K.M."/>
            <person name="Park D.S."/>
        </authorList>
    </citation>
    <scope>NUCLEOTIDE SEQUENCE [LARGE SCALE GENOMIC DNA]</scope>
    <source>
        <strain evidence="4 5">SG0102</strain>
    </source>
</reference>
<dbReference type="AlphaFoldDB" id="A0A3G9J4U3"/>
<gene>
    <name evidence="4" type="ORF">SG0102_11210</name>
</gene>
<accession>A0A3G9J4U3</accession>
<dbReference type="PANTHER" id="PTHR37815">
    <property type="entry name" value="UPF0397 PROTEIN BC_2624-RELATED"/>
    <property type="match status" value="1"/>
</dbReference>
<dbReference type="PANTHER" id="PTHR37815:SF3">
    <property type="entry name" value="UPF0397 PROTEIN SPR0429"/>
    <property type="match status" value="1"/>
</dbReference>
<dbReference type="Gene3D" id="1.10.1760.20">
    <property type="match status" value="1"/>
</dbReference>
<keyword evidence="3" id="KW-0472">Membrane</keyword>
<evidence type="ECO:0000256" key="3">
    <source>
        <dbReference type="SAM" id="Phobius"/>
    </source>
</evidence>
<dbReference type="KEGG" id="ebm:SG0102_11210"/>
<keyword evidence="2 3" id="KW-1133">Transmembrane helix</keyword>
<dbReference type="InterPro" id="IPR009825">
    <property type="entry name" value="ECF_substrate-spec-like"/>
</dbReference>
<keyword evidence="1 3" id="KW-0812">Transmembrane</keyword>
<dbReference type="Proteomes" id="UP000268059">
    <property type="component" value="Chromosome"/>
</dbReference>
<name>A0A3G9J4U3_9FIRM</name>
<evidence type="ECO:0000313" key="4">
    <source>
        <dbReference type="EMBL" id="BBH26187.1"/>
    </source>
</evidence>